<sequence length="193" mass="22904">MDAYLEARSHEREAREEEKIGNYEAAIELWERYARVKENKGSYFLCVYGYFNVARICDRVQRWEEAAEYFEEASKFAEKIGEFSLWALLMTLACQMHEKVGDYEACKNGYETIGNFFYTMNSFFESADAYEHAAEMMLLSGNDISDYEAPIKAWEKNHKFWKEQGERDDAEWSLKRITMYRITQNKLSLEKKV</sequence>
<name>A0A7G9YWL6_9EURY</name>
<evidence type="ECO:0008006" key="2">
    <source>
        <dbReference type="Google" id="ProtNLM"/>
    </source>
</evidence>
<dbReference type="SUPFAM" id="SSF48452">
    <property type="entry name" value="TPR-like"/>
    <property type="match status" value="1"/>
</dbReference>
<dbReference type="InterPro" id="IPR011990">
    <property type="entry name" value="TPR-like_helical_dom_sf"/>
</dbReference>
<dbReference type="EMBL" id="MT631509">
    <property type="protein sequence ID" value="QNO52400.1"/>
    <property type="molecule type" value="Genomic_DNA"/>
</dbReference>
<dbReference type="Gene3D" id="1.25.40.10">
    <property type="entry name" value="Tetratricopeptide repeat domain"/>
    <property type="match status" value="1"/>
</dbReference>
<protein>
    <recommendedName>
        <fullName evidence="2">MalT-like TPR region domain-containing protein</fullName>
    </recommendedName>
</protein>
<proteinExistence type="predicted"/>
<dbReference type="AlphaFoldDB" id="A0A7G9YWL6"/>
<reference evidence="1" key="1">
    <citation type="submission" date="2020-06" db="EMBL/GenBank/DDBJ databases">
        <title>Unique genomic features of the anaerobic methanotrophic archaea.</title>
        <authorList>
            <person name="Chadwick G.L."/>
            <person name="Skennerton C.T."/>
            <person name="Laso-Perez R."/>
            <person name="Leu A.O."/>
            <person name="Speth D.R."/>
            <person name="Yu H."/>
            <person name="Morgan-Lang C."/>
            <person name="Hatzenpichler R."/>
            <person name="Goudeau D."/>
            <person name="Malmstrom R."/>
            <person name="Brazelton W.J."/>
            <person name="Woyke T."/>
            <person name="Hallam S.J."/>
            <person name="Tyson G.W."/>
            <person name="Wegener G."/>
            <person name="Boetius A."/>
            <person name="Orphan V."/>
        </authorList>
    </citation>
    <scope>NUCLEOTIDE SEQUENCE</scope>
</reference>
<gene>
    <name evidence="1" type="ORF">IAKEDICC_00021</name>
</gene>
<accession>A0A7G9YWL6</accession>
<evidence type="ECO:0000313" key="1">
    <source>
        <dbReference type="EMBL" id="QNO52400.1"/>
    </source>
</evidence>
<organism evidence="1">
    <name type="scientific">Candidatus Methanophagaceae archaeon ANME-1 ERB6</name>
    <dbReference type="NCBI Taxonomy" id="2759912"/>
    <lineage>
        <taxon>Archaea</taxon>
        <taxon>Methanobacteriati</taxon>
        <taxon>Methanobacteriota</taxon>
        <taxon>Stenosarchaea group</taxon>
        <taxon>Methanomicrobia</taxon>
        <taxon>Candidatus Methanophagales</taxon>
        <taxon>Candidatus Methanophagaceae</taxon>
    </lineage>
</organism>